<feature type="domain" description="Swiss Army Knife RNA repair protein HAD" evidence="1">
    <location>
        <begin position="28"/>
        <end position="227"/>
    </location>
</feature>
<dbReference type="EMBL" id="LN726728">
    <property type="protein sequence ID" value="CEP11644.1"/>
    <property type="molecule type" value="Genomic_DNA"/>
</dbReference>
<evidence type="ECO:0000313" key="2">
    <source>
        <dbReference type="EMBL" id="CEP11644.1"/>
    </source>
</evidence>
<sequence length="368" mass="41978">MRMYINESSDLERGVLSRQLRNSPKQLPVAFPNIWHTSFVNAITTENLFGPGWCSLRVHLDKDDLWCRYWNEDVVAQVKESMVDPSHLTALLTGRRYHPFHELIDNILASKELEFDIVGLRPDPESSEPKTLNALMFNHEPNVFETNMHFNTSFIVNILDNIPSITSIIMWDDRQSHVCVFKEYLAGMKEKILIKDGKIICVVTARPKYNPEWELQTVKAMLDTHNSAIHALRHTGKPFPEANAVIENYGQIISPANTFTLKKIDWIIALKLSPDAITYLQSVFKPLHYKDLSTAKPQATTTWKANNAEGPVFFGNQVLLAMNTKANEIRLNKYDGIEIGKEYKFRVVARSISSIIDEAALVQAVQLQ</sequence>
<proteinExistence type="predicted"/>
<dbReference type="AlphaFoldDB" id="A0A0B7N9I7"/>
<dbReference type="InterPro" id="IPR018812">
    <property type="entry name" value="SAK_HAD"/>
</dbReference>
<evidence type="ECO:0000313" key="3">
    <source>
        <dbReference type="Proteomes" id="UP000054107"/>
    </source>
</evidence>
<dbReference type="OrthoDB" id="5596992at2759"/>
<organism evidence="2 3">
    <name type="scientific">Parasitella parasitica</name>
    <dbReference type="NCBI Taxonomy" id="35722"/>
    <lineage>
        <taxon>Eukaryota</taxon>
        <taxon>Fungi</taxon>
        <taxon>Fungi incertae sedis</taxon>
        <taxon>Mucoromycota</taxon>
        <taxon>Mucoromycotina</taxon>
        <taxon>Mucoromycetes</taxon>
        <taxon>Mucorales</taxon>
        <taxon>Mucorineae</taxon>
        <taxon>Mucoraceae</taxon>
        <taxon>Parasitella</taxon>
    </lineage>
</organism>
<gene>
    <name evidence="2" type="primary">PARPA_05524.1 scaffold 18616</name>
</gene>
<keyword evidence="3" id="KW-1185">Reference proteome</keyword>
<evidence type="ECO:0000259" key="1">
    <source>
        <dbReference type="Pfam" id="PF10307"/>
    </source>
</evidence>
<reference evidence="2 3" key="1">
    <citation type="submission" date="2014-09" db="EMBL/GenBank/DDBJ databases">
        <authorList>
            <person name="Ellenberger Sabrina"/>
        </authorList>
    </citation>
    <scope>NUCLEOTIDE SEQUENCE [LARGE SCALE GENOMIC DNA]</scope>
    <source>
        <strain evidence="2 3">CBS 412.66</strain>
    </source>
</reference>
<name>A0A0B7N9I7_9FUNG</name>
<accession>A0A0B7N9I7</accession>
<protein>
    <recommendedName>
        <fullName evidence="1">Swiss Army Knife RNA repair protein HAD domain-containing protein</fullName>
    </recommendedName>
</protein>
<dbReference type="Proteomes" id="UP000054107">
    <property type="component" value="Unassembled WGS sequence"/>
</dbReference>
<dbReference type="Pfam" id="PF10307">
    <property type="entry name" value="HAD_SAK_1"/>
    <property type="match status" value="1"/>
</dbReference>